<sequence length="190" mass="21851">MQKKMEGSPHTTFSVSSVRRHEDENCLLEKINEQRGKYVGLSSYDFSENEDDFVDEMLQRETILGGCTSFLSPDDDFSSSMHTWLKRARHDAIKWILNTRSYSGFGYSTAYLSVTYFDGFLSKRSIDEPICSCYEMQQLDMRKQKTPKFVISPSIVSGHSCHTLLKLVLREDLQTQAMKMDPYLPNGKEG</sequence>
<dbReference type="InterPro" id="IPR036915">
    <property type="entry name" value="Cyclin-like_sf"/>
</dbReference>
<dbReference type="EMBL" id="JBAMMX010000017">
    <property type="protein sequence ID" value="KAK6923964.1"/>
    <property type="molecule type" value="Genomic_DNA"/>
</dbReference>
<gene>
    <name evidence="1" type="ORF">RJ641_010164</name>
</gene>
<evidence type="ECO:0000313" key="2">
    <source>
        <dbReference type="Proteomes" id="UP001370490"/>
    </source>
</evidence>
<proteinExistence type="predicted"/>
<dbReference type="Gene3D" id="1.10.472.10">
    <property type="entry name" value="Cyclin-like"/>
    <property type="match status" value="1"/>
</dbReference>
<name>A0AAN8UZZ1_9MAGN</name>
<evidence type="ECO:0000313" key="1">
    <source>
        <dbReference type="EMBL" id="KAK6923964.1"/>
    </source>
</evidence>
<dbReference type="AlphaFoldDB" id="A0AAN8UZZ1"/>
<comment type="caution">
    <text evidence="1">The sequence shown here is derived from an EMBL/GenBank/DDBJ whole genome shotgun (WGS) entry which is preliminary data.</text>
</comment>
<organism evidence="1 2">
    <name type="scientific">Dillenia turbinata</name>
    <dbReference type="NCBI Taxonomy" id="194707"/>
    <lineage>
        <taxon>Eukaryota</taxon>
        <taxon>Viridiplantae</taxon>
        <taxon>Streptophyta</taxon>
        <taxon>Embryophyta</taxon>
        <taxon>Tracheophyta</taxon>
        <taxon>Spermatophyta</taxon>
        <taxon>Magnoliopsida</taxon>
        <taxon>eudicotyledons</taxon>
        <taxon>Gunneridae</taxon>
        <taxon>Pentapetalae</taxon>
        <taxon>Dilleniales</taxon>
        <taxon>Dilleniaceae</taxon>
        <taxon>Dillenia</taxon>
    </lineage>
</organism>
<dbReference type="SUPFAM" id="SSF47954">
    <property type="entry name" value="Cyclin-like"/>
    <property type="match status" value="1"/>
</dbReference>
<keyword evidence="2" id="KW-1185">Reference proteome</keyword>
<reference evidence="1 2" key="1">
    <citation type="submission" date="2023-12" db="EMBL/GenBank/DDBJ databases">
        <title>A high-quality genome assembly for Dillenia turbinata (Dilleniales).</title>
        <authorList>
            <person name="Chanderbali A."/>
        </authorList>
    </citation>
    <scope>NUCLEOTIDE SEQUENCE [LARGE SCALE GENOMIC DNA]</scope>
    <source>
        <strain evidence="1">LSX21</strain>
        <tissue evidence="1">Leaf</tissue>
    </source>
</reference>
<protein>
    <submittedName>
        <fullName evidence="1">Uncharacterized protein</fullName>
    </submittedName>
</protein>
<accession>A0AAN8UZZ1</accession>
<dbReference type="Proteomes" id="UP001370490">
    <property type="component" value="Unassembled WGS sequence"/>
</dbReference>